<comment type="similarity">
    <text evidence="1">Belongs to the bacterial secretin family.</text>
</comment>
<dbReference type="AlphaFoldDB" id="A0A2U1ST12"/>
<evidence type="ECO:0000313" key="5">
    <source>
        <dbReference type="EMBL" id="PWB94766.1"/>
    </source>
</evidence>
<gene>
    <name evidence="5" type="ORF">C5689_06845</name>
</gene>
<dbReference type="GO" id="GO:0015627">
    <property type="term" value="C:type II protein secretion system complex"/>
    <property type="evidence" value="ECO:0007669"/>
    <property type="project" value="TreeGrafter"/>
</dbReference>
<dbReference type="InterPro" id="IPR032789">
    <property type="entry name" value="T2SS-T3SS_pil_N"/>
</dbReference>
<dbReference type="GO" id="GO:0009306">
    <property type="term" value="P:protein secretion"/>
    <property type="evidence" value="ECO:0007669"/>
    <property type="project" value="InterPro"/>
</dbReference>
<dbReference type="Pfam" id="PF04972">
    <property type="entry name" value="BON"/>
    <property type="match status" value="1"/>
</dbReference>
<proteinExistence type="inferred from homology"/>
<dbReference type="InterPro" id="IPR007055">
    <property type="entry name" value="BON_dom"/>
</dbReference>
<dbReference type="InterPro" id="IPR001775">
    <property type="entry name" value="GspD/PilQ"/>
</dbReference>
<sequence length="502" mass="52486">MLLIEGQRPMAKIESGTKRMNASACRLSGAAALAILALTGVSLAAAPAFALERPGVETGSDALLSRRIAMGVGKSIIVDLPAEASEIVIGNPKVANAVVRSARKLYIMGAETGQTTIFAIDRAGRQIANLEISIGRDVGELGPLLRAALPKSNITARTVNDTIILTGTVESAAEAQRAVDIAKGFAARSASSQGNGAGGEGLVVNALTINTQDQVMLKVTVAEVQRRVIKQLGVSAQSAGETILTGGWGKLVQQNPFAINGALTTSALSLNGPNGTTATIQAYERYGVSRILAEPTVTAVSGESAKFTVGGEVAVPGNGNCVSSSILCTVGIVFKQYGVSLNFTPVVLAEGRILLHLATEVTEVDYQGAQTYNGVTVPGFKTRKNETSVELPSGASIATAGLLQQKSDQAVNGLPGLLNLPVIGTLFRSRDYLRNETELLIVITPYIARSIQARDVARPDDGFADASDPQAWLLGRVNRLYANPQHPQAVPRLKGRIGFIQD</sequence>
<evidence type="ECO:0000256" key="1">
    <source>
        <dbReference type="RuleBase" id="RU004003"/>
    </source>
</evidence>
<feature type="domain" description="Type II/III secretion system secretin-like" evidence="2">
    <location>
        <begin position="282"/>
        <end position="448"/>
    </location>
</feature>
<dbReference type="PANTHER" id="PTHR30332">
    <property type="entry name" value="PROBABLE GENERAL SECRETION PATHWAY PROTEIN D"/>
    <property type="match status" value="1"/>
</dbReference>
<comment type="caution">
    <text evidence="5">The sequence shown here is derived from an EMBL/GenBank/DDBJ whole genome shotgun (WGS) entry which is preliminary data.</text>
</comment>
<keyword evidence="6" id="KW-1185">Reference proteome</keyword>
<feature type="domain" description="BON" evidence="3">
    <location>
        <begin position="145"/>
        <end position="185"/>
    </location>
</feature>
<accession>A0A2U1ST12</accession>
<evidence type="ECO:0000259" key="4">
    <source>
        <dbReference type="Pfam" id="PF13629"/>
    </source>
</evidence>
<dbReference type="PRINTS" id="PR00811">
    <property type="entry name" value="BCTERIALGSPD"/>
</dbReference>
<dbReference type="InterPro" id="IPR004846">
    <property type="entry name" value="T2SS/T3SS_dom"/>
</dbReference>
<dbReference type="PANTHER" id="PTHR30332:SF17">
    <property type="entry name" value="TYPE IV PILIATION SYSTEM PROTEIN DR_0774-RELATED"/>
    <property type="match status" value="1"/>
</dbReference>
<dbReference type="OrthoDB" id="9775455at2"/>
<dbReference type="EMBL" id="PUIV01000006">
    <property type="protein sequence ID" value="PWB94766.1"/>
    <property type="molecule type" value="Genomic_DNA"/>
</dbReference>
<organism evidence="5 6">
    <name type="scientific">Methylosinus sporium</name>
    <dbReference type="NCBI Taxonomy" id="428"/>
    <lineage>
        <taxon>Bacteria</taxon>
        <taxon>Pseudomonadati</taxon>
        <taxon>Pseudomonadota</taxon>
        <taxon>Alphaproteobacteria</taxon>
        <taxon>Hyphomicrobiales</taxon>
        <taxon>Methylocystaceae</taxon>
        <taxon>Methylosinus</taxon>
    </lineage>
</organism>
<reference evidence="5 6" key="1">
    <citation type="journal article" date="2018" name="Appl. Microbiol. Biotechnol.">
        <title>Co-cultivation of the strictly anaerobic methanogen Methanosarcina barkeri with aerobic methanotrophs in an oxygen-limited membrane bioreactor.</title>
        <authorList>
            <person name="In 't Zandt M.H."/>
            <person name="van den Bosch T.J.M."/>
            <person name="Rijkers R."/>
            <person name="van Kessel M.A.H.J."/>
            <person name="Jetten M.S.M."/>
            <person name="Welte C.U."/>
        </authorList>
    </citation>
    <scope>NUCLEOTIDE SEQUENCE [LARGE SCALE GENOMIC DNA]</scope>
    <source>
        <strain evidence="5 6">DSM 17706</strain>
    </source>
</reference>
<dbReference type="Pfam" id="PF00263">
    <property type="entry name" value="Secretin"/>
    <property type="match status" value="1"/>
</dbReference>
<feature type="domain" description="Pilus formation protein N-terminal" evidence="4">
    <location>
        <begin position="66"/>
        <end position="134"/>
    </location>
</feature>
<protein>
    <submittedName>
        <fullName evidence="5">Secretin</fullName>
    </submittedName>
</protein>
<evidence type="ECO:0000259" key="2">
    <source>
        <dbReference type="Pfam" id="PF00263"/>
    </source>
</evidence>
<name>A0A2U1ST12_METSR</name>
<evidence type="ECO:0000313" key="6">
    <source>
        <dbReference type="Proteomes" id="UP000245137"/>
    </source>
</evidence>
<dbReference type="InterPro" id="IPR050810">
    <property type="entry name" value="Bact_Secretion_Sys_Channel"/>
</dbReference>
<dbReference type="Proteomes" id="UP000245137">
    <property type="component" value="Unassembled WGS sequence"/>
</dbReference>
<dbReference type="Pfam" id="PF13629">
    <property type="entry name" value="T2SS-T3SS_pil_N"/>
    <property type="match status" value="1"/>
</dbReference>
<evidence type="ECO:0000259" key="3">
    <source>
        <dbReference type="Pfam" id="PF04972"/>
    </source>
</evidence>